<gene>
    <name evidence="2" type="ORF">D9619_007531</name>
</gene>
<reference evidence="2 3" key="1">
    <citation type="journal article" date="2020" name="ISME J.">
        <title>Uncovering the hidden diversity of litter-decomposition mechanisms in mushroom-forming fungi.</title>
        <authorList>
            <person name="Floudas D."/>
            <person name="Bentzer J."/>
            <person name="Ahren D."/>
            <person name="Johansson T."/>
            <person name="Persson P."/>
            <person name="Tunlid A."/>
        </authorList>
    </citation>
    <scope>NUCLEOTIDE SEQUENCE [LARGE SCALE GENOMIC DNA]</scope>
    <source>
        <strain evidence="2 3">CBS 101986</strain>
    </source>
</reference>
<proteinExistence type="predicted"/>
<sequence length="96" mass="10309">MNRPINGNVWLYNDGGTLVHVANTGNSQRVPLITNSNSFDAHARTSTNSSWSVGGCTFAFHSSACTLLKVTPASSSNTEKRRVSLRRGSKAEGWGL</sequence>
<organism evidence="2 3">
    <name type="scientific">Psilocybe cf. subviscida</name>
    <dbReference type="NCBI Taxonomy" id="2480587"/>
    <lineage>
        <taxon>Eukaryota</taxon>
        <taxon>Fungi</taxon>
        <taxon>Dikarya</taxon>
        <taxon>Basidiomycota</taxon>
        <taxon>Agaricomycotina</taxon>
        <taxon>Agaricomycetes</taxon>
        <taxon>Agaricomycetidae</taxon>
        <taxon>Agaricales</taxon>
        <taxon>Agaricineae</taxon>
        <taxon>Strophariaceae</taxon>
        <taxon>Psilocybe</taxon>
    </lineage>
</organism>
<accession>A0A8H5B240</accession>
<dbReference type="Proteomes" id="UP000567179">
    <property type="component" value="Unassembled WGS sequence"/>
</dbReference>
<protein>
    <submittedName>
        <fullName evidence="2">Uncharacterized protein</fullName>
    </submittedName>
</protein>
<evidence type="ECO:0000313" key="3">
    <source>
        <dbReference type="Proteomes" id="UP000567179"/>
    </source>
</evidence>
<dbReference type="AlphaFoldDB" id="A0A8H5B240"/>
<evidence type="ECO:0000256" key="1">
    <source>
        <dbReference type="SAM" id="MobiDB-lite"/>
    </source>
</evidence>
<feature type="region of interest" description="Disordered" evidence="1">
    <location>
        <begin position="73"/>
        <end position="96"/>
    </location>
</feature>
<evidence type="ECO:0000313" key="2">
    <source>
        <dbReference type="EMBL" id="KAF5315216.1"/>
    </source>
</evidence>
<keyword evidence="3" id="KW-1185">Reference proteome</keyword>
<dbReference type="EMBL" id="JAACJJ010000043">
    <property type="protein sequence ID" value="KAF5315216.1"/>
    <property type="molecule type" value="Genomic_DNA"/>
</dbReference>
<comment type="caution">
    <text evidence="2">The sequence shown here is derived from an EMBL/GenBank/DDBJ whole genome shotgun (WGS) entry which is preliminary data.</text>
</comment>
<name>A0A8H5B240_9AGAR</name>